<dbReference type="eggNOG" id="KOG3575">
    <property type="taxonomic scope" value="Eukaryota"/>
</dbReference>
<protein>
    <recommendedName>
        <fullName evidence="11">Nuclear receptor domain-containing protein</fullName>
    </recommendedName>
</protein>
<dbReference type="EMBL" id="DS232789">
    <property type="protein sequence ID" value="EDS45681.1"/>
    <property type="molecule type" value="Genomic_DNA"/>
</dbReference>
<accession>B0XDX4</accession>
<keyword evidence="6" id="KW-0238">DNA-binding</keyword>
<keyword evidence="2" id="KW-0479">Metal-binding</keyword>
<dbReference type="GO" id="GO:0008270">
    <property type="term" value="F:zinc ion binding"/>
    <property type="evidence" value="ECO:0007669"/>
    <property type="project" value="UniProtKB-KW"/>
</dbReference>
<keyword evidence="8" id="KW-0675">Receptor</keyword>
<evidence type="ECO:0000256" key="7">
    <source>
        <dbReference type="ARBA" id="ARBA00023163"/>
    </source>
</evidence>
<dbReference type="AlphaFoldDB" id="B0XDX4"/>
<dbReference type="STRING" id="7176.B0XDX4"/>
<evidence type="ECO:0000256" key="4">
    <source>
        <dbReference type="ARBA" id="ARBA00022833"/>
    </source>
</evidence>
<keyword evidence="3" id="KW-0863">Zinc-finger</keyword>
<dbReference type="OrthoDB" id="5774777at2759"/>
<dbReference type="PANTHER" id="PTHR24083">
    <property type="entry name" value="NUCLEAR HORMONE RECEPTOR"/>
    <property type="match status" value="1"/>
</dbReference>
<evidence type="ECO:0000313" key="12">
    <source>
        <dbReference type="EMBL" id="EDS45681.1"/>
    </source>
</evidence>
<dbReference type="KEGG" id="cqu:CpipJ_CPIJ017334"/>
<keyword evidence="9" id="KW-0539">Nucleus</keyword>
<keyword evidence="7" id="KW-0804">Transcription</keyword>
<feature type="region of interest" description="Disordered" evidence="10">
    <location>
        <begin position="195"/>
        <end position="216"/>
    </location>
</feature>
<keyword evidence="5" id="KW-0805">Transcription regulation</keyword>
<evidence type="ECO:0000313" key="13">
    <source>
        <dbReference type="EnsemblMetazoa" id="CPIJ017334-PA"/>
    </source>
</evidence>
<dbReference type="Pfam" id="PF00105">
    <property type="entry name" value="zf-C4"/>
    <property type="match status" value="1"/>
</dbReference>
<evidence type="ECO:0000256" key="9">
    <source>
        <dbReference type="ARBA" id="ARBA00023242"/>
    </source>
</evidence>
<evidence type="ECO:0000313" key="14">
    <source>
        <dbReference type="Proteomes" id="UP000002320"/>
    </source>
</evidence>
<evidence type="ECO:0000256" key="1">
    <source>
        <dbReference type="ARBA" id="ARBA00004123"/>
    </source>
</evidence>
<dbReference type="HOGENOM" id="CLU_1157416_0_0_1"/>
<evidence type="ECO:0000256" key="5">
    <source>
        <dbReference type="ARBA" id="ARBA00023015"/>
    </source>
</evidence>
<dbReference type="GO" id="GO:0005634">
    <property type="term" value="C:nucleus"/>
    <property type="evidence" value="ECO:0007669"/>
    <property type="project" value="UniProtKB-SubCell"/>
</dbReference>
<dbReference type="PROSITE" id="PS51030">
    <property type="entry name" value="NUCLEAR_REC_DBD_2"/>
    <property type="match status" value="1"/>
</dbReference>
<dbReference type="InterPro" id="IPR013088">
    <property type="entry name" value="Znf_NHR/GATA"/>
</dbReference>
<comment type="subcellular location">
    <subcellularLocation>
        <location evidence="1">Nucleus</location>
    </subcellularLocation>
</comment>
<dbReference type="GO" id="GO:0003700">
    <property type="term" value="F:DNA-binding transcription factor activity"/>
    <property type="evidence" value="ECO:0007669"/>
    <property type="project" value="InterPro"/>
</dbReference>
<name>B0XDX4_CULQU</name>
<dbReference type="InterPro" id="IPR050274">
    <property type="entry name" value="Nuclear_hormone_rcpt_NR2"/>
</dbReference>
<evidence type="ECO:0000256" key="10">
    <source>
        <dbReference type="SAM" id="MobiDB-lite"/>
    </source>
</evidence>
<dbReference type="SMART" id="SM00399">
    <property type="entry name" value="ZnF_C4"/>
    <property type="match status" value="1"/>
</dbReference>
<sequence length="240" mass="25917">MAAAITIAVHMESARSLPRPSFVHDPTSTHPLMSTQAFAVGPHVDAVGLLTSSFNKTSIADFYDKLEKEENGRSFSLDDANSGALVRHENGKSDPRGSPISCYSPQSRLLPWSSQHLTPASEGGGSISARKAQNLGLICVVCGDTSSGKHYGILACNGCSGFFKRSVRRKLIYRLLVLVLGREVTFGQVYPRHNSNRSLESGRSGGRQKGVLNKRRTACGPEPVREAISTSPRLLLKIVL</sequence>
<keyword evidence="4" id="KW-0862">Zinc</keyword>
<dbReference type="VEuPathDB" id="VectorBase:CPIJ017334"/>
<dbReference type="SUPFAM" id="SSF57716">
    <property type="entry name" value="Glucocorticoid receptor-like (DNA-binding domain)"/>
    <property type="match status" value="1"/>
</dbReference>
<dbReference type="InParanoid" id="B0XDX4"/>
<dbReference type="VEuPathDB" id="VectorBase:CQUJHB014927"/>
<proteinExistence type="predicted"/>
<evidence type="ECO:0000259" key="11">
    <source>
        <dbReference type="PROSITE" id="PS51030"/>
    </source>
</evidence>
<reference evidence="12" key="1">
    <citation type="submission" date="2007-03" db="EMBL/GenBank/DDBJ databases">
        <title>Annotation of Culex pipiens quinquefasciatus.</title>
        <authorList>
            <consortium name="The Broad Institute Genome Sequencing Platform"/>
            <person name="Atkinson P.W."/>
            <person name="Hemingway J."/>
            <person name="Christensen B.M."/>
            <person name="Higgs S."/>
            <person name="Kodira C."/>
            <person name="Hannick L."/>
            <person name="Megy K."/>
            <person name="O'Leary S."/>
            <person name="Pearson M."/>
            <person name="Haas B.J."/>
            <person name="Mauceli E."/>
            <person name="Wortman J.R."/>
            <person name="Lee N.H."/>
            <person name="Guigo R."/>
            <person name="Stanke M."/>
            <person name="Alvarado L."/>
            <person name="Amedeo P."/>
            <person name="Antoine C.H."/>
            <person name="Arensburger P."/>
            <person name="Bidwell S.L."/>
            <person name="Crawford M."/>
            <person name="Camaro F."/>
            <person name="Devon K."/>
            <person name="Engels R."/>
            <person name="Hammond M."/>
            <person name="Howarth C."/>
            <person name="Koehrsen M."/>
            <person name="Lawson D."/>
            <person name="Montgomery P."/>
            <person name="Nene V."/>
            <person name="Nusbaum C."/>
            <person name="Puiu D."/>
            <person name="Romero-Severson J."/>
            <person name="Severson D.W."/>
            <person name="Shumway M."/>
            <person name="Sisk P."/>
            <person name="Stolte C."/>
            <person name="Zeng Q."/>
            <person name="Eisenstadt E."/>
            <person name="Fraser-Liggett C."/>
            <person name="Strausberg R."/>
            <person name="Galagan J."/>
            <person name="Birren B."/>
            <person name="Collins F.H."/>
        </authorList>
    </citation>
    <scope>NUCLEOTIDE SEQUENCE [LARGE SCALE GENOMIC DNA]</scope>
    <source>
        <strain evidence="12">JHB</strain>
    </source>
</reference>
<dbReference type="Proteomes" id="UP000002320">
    <property type="component" value="Unassembled WGS sequence"/>
</dbReference>
<evidence type="ECO:0000256" key="8">
    <source>
        <dbReference type="ARBA" id="ARBA00023170"/>
    </source>
</evidence>
<feature type="domain" description="Nuclear receptor" evidence="11">
    <location>
        <begin position="136"/>
        <end position="173"/>
    </location>
</feature>
<dbReference type="PROSITE" id="PS00031">
    <property type="entry name" value="NUCLEAR_REC_DBD_1"/>
    <property type="match status" value="1"/>
</dbReference>
<gene>
    <name evidence="13" type="primary">6051400</name>
    <name evidence="12" type="ORF">CpipJ_CPIJ017334</name>
</gene>
<dbReference type="InterPro" id="IPR001628">
    <property type="entry name" value="Znf_hrmn_rcpt"/>
</dbReference>
<organism>
    <name type="scientific">Culex quinquefasciatus</name>
    <name type="common">Southern house mosquito</name>
    <name type="synonym">Culex pungens</name>
    <dbReference type="NCBI Taxonomy" id="7176"/>
    <lineage>
        <taxon>Eukaryota</taxon>
        <taxon>Metazoa</taxon>
        <taxon>Ecdysozoa</taxon>
        <taxon>Arthropoda</taxon>
        <taxon>Hexapoda</taxon>
        <taxon>Insecta</taxon>
        <taxon>Pterygota</taxon>
        <taxon>Neoptera</taxon>
        <taxon>Endopterygota</taxon>
        <taxon>Diptera</taxon>
        <taxon>Nematocera</taxon>
        <taxon>Culicoidea</taxon>
        <taxon>Culicidae</taxon>
        <taxon>Culicinae</taxon>
        <taxon>Culicini</taxon>
        <taxon>Culex</taxon>
        <taxon>Culex</taxon>
    </lineage>
</organism>
<evidence type="ECO:0000256" key="3">
    <source>
        <dbReference type="ARBA" id="ARBA00022771"/>
    </source>
</evidence>
<dbReference type="Gene3D" id="3.30.50.10">
    <property type="entry name" value="Erythroid Transcription Factor GATA-1, subunit A"/>
    <property type="match status" value="1"/>
</dbReference>
<dbReference type="GO" id="GO:0043565">
    <property type="term" value="F:sequence-specific DNA binding"/>
    <property type="evidence" value="ECO:0007669"/>
    <property type="project" value="InterPro"/>
</dbReference>
<dbReference type="EnsemblMetazoa" id="CPIJ017334-RA">
    <property type="protein sequence ID" value="CPIJ017334-PA"/>
    <property type="gene ID" value="CPIJ017334"/>
</dbReference>
<keyword evidence="14" id="KW-1185">Reference proteome</keyword>
<reference evidence="13" key="2">
    <citation type="submission" date="2020-05" db="UniProtKB">
        <authorList>
            <consortium name="EnsemblMetazoa"/>
        </authorList>
    </citation>
    <scope>IDENTIFICATION</scope>
    <source>
        <strain evidence="13">JHB</strain>
    </source>
</reference>
<evidence type="ECO:0000256" key="2">
    <source>
        <dbReference type="ARBA" id="ARBA00022723"/>
    </source>
</evidence>
<dbReference type="PRINTS" id="PR00047">
    <property type="entry name" value="STROIDFINGER"/>
</dbReference>
<evidence type="ECO:0000256" key="6">
    <source>
        <dbReference type="ARBA" id="ARBA00023125"/>
    </source>
</evidence>